<evidence type="ECO:0000313" key="2">
    <source>
        <dbReference type="Proteomes" id="UP000182894"/>
    </source>
</evidence>
<dbReference type="Proteomes" id="UP000182894">
    <property type="component" value="Unassembled WGS sequence"/>
</dbReference>
<dbReference type="RefSeq" id="WP_074752625.1">
    <property type="nucleotide sequence ID" value="NZ_FNCO01000005.1"/>
</dbReference>
<gene>
    <name evidence="1" type="ORF">SAMN05216605_105102</name>
</gene>
<sequence>MNLTSIGNQNRLVAQAAEAVGGKGNIEATGHPITGQIEVAAPAPPYPDAVYHEVKLDGTLRPTGDGGVIFRTLSSWEFREQAKLDAYKHAAECRAADMENMRDEMKSRLADSEPELATKPFGFSIDETGLIKPVGLGCELTQREKNILSSLMNEDEAFRCAAQEYIKMLAGIVHRSLEGLGAKYARFFSPA</sequence>
<keyword evidence="2" id="KW-1185">Reference proteome</keyword>
<protein>
    <submittedName>
        <fullName evidence="1">Uncharacterized protein</fullName>
    </submittedName>
</protein>
<dbReference type="EMBL" id="FNCO01000005">
    <property type="protein sequence ID" value="SDH22077.1"/>
    <property type="molecule type" value="Genomic_DNA"/>
</dbReference>
<evidence type="ECO:0000313" key="1">
    <source>
        <dbReference type="EMBL" id="SDH22077.1"/>
    </source>
</evidence>
<organism evidence="1 2">
    <name type="scientific">Pseudomonas abietaniphila</name>
    <dbReference type="NCBI Taxonomy" id="89065"/>
    <lineage>
        <taxon>Bacteria</taxon>
        <taxon>Pseudomonadati</taxon>
        <taxon>Pseudomonadota</taxon>
        <taxon>Gammaproteobacteria</taxon>
        <taxon>Pseudomonadales</taxon>
        <taxon>Pseudomonadaceae</taxon>
        <taxon>Pseudomonas</taxon>
    </lineage>
</organism>
<accession>A0A1G8AME2</accession>
<name>A0A1G8AME2_9PSED</name>
<dbReference type="OrthoDB" id="6859086at2"/>
<dbReference type="AlphaFoldDB" id="A0A1G8AME2"/>
<reference evidence="2" key="1">
    <citation type="submission" date="2016-10" db="EMBL/GenBank/DDBJ databases">
        <authorList>
            <person name="Varghese N."/>
            <person name="Submissions S."/>
        </authorList>
    </citation>
    <scope>NUCLEOTIDE SEQUENCE [LARGE SCALE GENOMIC DNA]</scope>
    <source>
        <strain evidence="2">ATCC 700689</strain>
    </source>
</reference>
<proteinExistence type="predicted"/>
<dbReference type="STRING" id="89065.SAMN05216605_105102"/>